<feature type="domain" description="YjiS-like" evidence="2">
    <location>
        <begin position="45"/>
        <end position="81"/>
    </location>
</feature>
<protein>
    <submittedName>
        <fullName evidence="3">DUF1127 domain-containing protein</fullName>
    </submittedName>
</protein>
<dbReference type="EMBL" id="JAESND010000012">
    <property type="protein sequence ID" value="MBM3117662.1"/>
    <property type="molecule type" value="Genomic_DNA"/>
</dbReference>
<keyword evidence="4" id="KW-1185">Reference proteome</keyword>
<reference evidence="3 4" key="1">
    <citation type="submission" date="2021-01" db="EMBL/GenBank/DDBJ databases">
        <title>Draft Genome Sequence and Polyhydroxyalkanoate Biosynthetic Potential of Jeongeupia naejangsanensis Type Strain DSM 24253.</title>
        <authorList>
            <person name="Turrini P."/>
            <person name="Artuso I."/>
            <person name="Lugli G.A."/>
            <person name="Frangipani E."/>
            <person name="Ventura M."/>
            <person name="Visca P."/>
        </authorList>
    </citation>
    <scope>NUCLEOTIDE SEQUENCE [LARGE SCALE GENOMIC DNA]</scope>
    <source>
        <strain evidence="3 4">DSM 24253</strain>
    </source>
</reference>
<name>A0ABS2BPV5_9NEIS</name>
<dbReference type="RefSeq" id="WP_203539874.1">
    <property type="nucleotide sequence ID" value="NZ_JAESND010000012.1"/>
</dbReference>
<evidence type="ECO:0000259" key="2">
    <source>
        <dbReference type="Pfam" id="PF06568"/>
    </source>
</evidence>
<organism evidence="3 4">
    <name type="scientific">Jeongeupia naejangsanensis</name>
    <dbReference type="NCBI Taxonomy" id="613195"/>
    <lineage>
        <taxon>Bacteria</taxon>
        <taxon>Pseudomonadati</taxon>
        <taxon>Pseudomonadota</taxon>
        <taxon>Betaproteobacteria</taxon>
        <taxon>Neisseriales</taxon>
        <taxon>Chitinibacteraceae</taxon>
        <taxon>Jeongeupia</taxon>
    </lineage>
</organism>
<proteinExistence type="predicted"/>
<accession>A0ABS2BPV5</accession>
<evidence type="ECO:0000313" key="4">
    <source>
        <dbReference type="Proteomes" id="UP000809431"/>
    </source>
</evidence>
<gene>
    <name evidence="3" type="ORF">JMJ54_17650</name>
</gene>
<dbReference type="InterPro" id="IPR009506">
    <property type="entry name" value="YjiS-like"/>
</dbReference>
<sequence>MNEDPRVDKMGWQELSLVWPSRPVREADDGLIGGHGTAAMKRTGWWQRWRQRRRLASQLAELRGMSGYQLGDLGIAASDIDAIAAGTFEAPVSRAKKNPAGAGQREEKRF</sequence>
<evidence type="ECO:0000313" key="3">
    <source>
        <dbReference type="EMBL" id="MBM3117662.1"/>
    </source>
</evidence>
<feature type="region of interest" description="Disordered" evidence="1">
    <location>
        <begin position="91"/>
        <end position="110"/>
    </location>
</feature>
<comment type="caution">
    <text evidence="3">The sequence shown here is derived from an EMBL/GenBank/DDBJ whole genome shotgun (WGS) entry which is preliminary data.</text>
</comment>
<dbReference type="Pfam" id="PF06568">
    <property type="entry name" value="YjiS-like"/>
    <property type="match status" value="1"/>
</dbReference>
<dbReference type="Proteomes" id="UP000809431">
    <property type="component" value="Unassembled WGS sequence"/>
</dbReference>
<evidence type="ECO:0000256" key="1">
    <source>
        <dbReference type="SAM" id="MobiDB-lite"/>
    </source>
</evidence>